<accession>A0A917JZA7</accession>
<feature type="compositionally biased region" description="Polar residues" evidence="1">
    <location>
        <begin position="223"/>
        <end position="261"/>
    </location>
</feature>
<reference evidence="3 4" key="1">
    <citation type="journal article" date="2014" name="Int. J. Syst. Evol. Microbiol.">
        <title>Complete genome sequence of Corynebacterium casei LMG S-19264T (=DSM 44701T), isolated from a smear-ripened cheese.</title>
        <authorList>
            <consortium name="US DOE Joint Genome Institute (JGI-PGF)"/>
            <person name="Walter F."/>
            <person name="Albersmeier A."/>
            <person name="Kalinowski J."/>
            <person name="Ruckert C."/>
        </authorList>
    </citation>
    <scope>NUCLEOTIDE SEQUENCE [LARGE SCALE GENOMIC DNA]</scope>
    <source>
        <strain evidence="3 4">CGMCC 4.7206</strain>
    </source>
</reference>
<dbReference type="Proteomes" id="UP000597989">
    <property type="component" value="Unassembled WGS sequence"/>
</dbReference>
<evidence type="ECO:0008006" key="6">
    <source>
        <dbReference type="Google" id="ProtNLM"/>
    </source>
</evidence>
<dbReference type="InterPro" id="IPR011856">
    <property type="entry name" value="tRNA_endonuc-like_dom_sf"/>
</dbReference>
<reference evidence="2 5" key="2">
    <citation type="journal article" date="2019" name="Int. J. Syst. Evol. Microbiol.">
        <title>The Global Catalogue of Microorganisms (GCM) 10K type strain sequencing project: providing services to taxonomists for standard genome sequencing and annotation.</title>
        <authorList>
            <consortium name="The Broad Institute Genomics Platform"/>
            <consortium name="The Broad Institute Genome Sequencing Center for Infectious Disease"/>
            <person name="Wu L."/>
            <person name="Ma J."/>
        </authorList>
    </citation>
    <scope>NUCLEOTIDE SEQUENCE [LARGE SCALE GENOMIC DNA]</scope>
    <source>
        <strain evidence="2 5">JCM 10664</strain>
    </source>
</reference>
<protein>
    <recommendedName>
        <fullName evidence="6">DUF91 domain-containing protein</fullName>
    </recommendedName>
</protein>
<dbReference type="AlphaFoldDB" id="A0A917JZA7"/>
<evidence type="ECO:0000313" key="3">
    <source>
        <dbReference type="EMBL" id="GGI94195.1"/>
    </source>
</evidence>
<reference evidence="3" key="3">
    <citation type="submission" date="2020-09" db="EMBL/GenBank/DDBJ databases">
        <authorList>
            <person name="Sun Q."/>
            <person name="Zhou Y."/>
        </authorList>
    </citation>
    <scope>NUCLEOTIDE SEQUENCE</scope>
    <source>
        <strain evidence="3">CGMCC 4.7206</strain>
    </source>
</reference>
<sequence>MPAIWTCDENGRWGFLTPSEYPAERVLHDLVKQAPQMLPLAGAPRLTVLGSEVRLGNGYADLIAVESSGRLVIIEVKLADNSEARRAVVAQVLSYAAHLQGLLPRQLEGQILDRDLAELGCETVLNAVEEDQEHTVDAQAFSDGLAHSLAEGNLRLVIVLDEAPDELVQLTGYLQSVTDKLIIDLITVTSYQINGQHIVVPQRVEPAPRSRALSDAEALNRQAGESSTLAPRPSVQSSPTRPPHNTNCCTGSPIGQNNWPVTVSPPCTPTRASQNHATTPT</sequence>
<feature type="region of interest" description="Disordered" evidence="1">
    <location>
        <begin position="205"/>
        <end position="281"/>
    </location>
</feature>
<dbReference type="Proteomes" id="UP001500220">
    <property type="component" value="Unassembled WGS sequence"/>
</dbReference>
<feature type="compositionally biased region" description="Polar residues" evidence="1">
    <location>
        <begin position="270"/>
        <end position="281"/>
    </location>
</feature>
<evidence type="ECO:0000256" key="1">
    <source>
        <dbReference type="SAM" id="MobiDB-lite"/>
    </source>
</evidence>
<proteinExistence type="predicted"/>
<evidence type="ECO:0000313" key="2">
    <source>
        <dbReference type="EMBL" id="GAA0522531.1"/>
    </source>
</evidence>
<reference evidence="2" key="4">
    <citation type="submission" date="2023-12" db="EMBL/GenBank/DDBJ databases">
        <authorList>
            <person name="Sun Q."/>
            <person name="Inoue M."/>
        </authorList>
    </citation>
    <scope>NUCLEOTIDE SEQUENCE</scope>
    <source>
        <strain evidence="2">JCM 10664</strain>
    </source>
</reference>
<dbReference type="EMBL" id="BAAAHC010000009">
    <property type="protein sequence ID" value="GAA0522531.1"/>
    <property type="molecule type" value="Genomic_DNA"/>
</dbReference>
<organism evidence="3 4">
    <name type="scientific">Saccharopolyspora thermophila</name>
    <dbReference type="NCBI Taxonomy" id="89367"/>
    <lineage>
        <taxon>Bacteria</taxon>
        <taxon>Bacillati</taxon>
        <taxon>Actinomycetota</taxon>
        <taxon>Actinomycetes</taxon>
        <taxon>Pseudonocardiales</taxon>
        <taxon>Pseudonocardiaceae</taxon>
        <taxon>Saccharopolyspora</taxon>
    </lineage>
</organism>
<comment type="caution">
    <text evidence="3">The sequence shown here is derived from an EMBL/GenBank/DDBJ whole genome shotgun (WGS) entry which is preliminary data.</text>
</comment>
<keyword evidence="5" id="KW-1185">Reference proteome</keyword>
<dbReference type="EMBL" id="BMMT01000012">
    <property type="protein sequence ID" value="GGI94195.1"/>
    <property type="molecule type" value="Genomic_DNA"/>
</dbReference>
<name>A0A917JZA7_9PSEU</name>
<dbReference type="GO" id="GO:0003676">
    <property type="term" value="F:nucleic acid binding"/>
    <property type="evidence" value="ECO:0007669"/>
    <property type="project" value="InterPro"/>
</dbReference>
<evidence type="ECO:0000313" key="4">
    <source>
        <dbReference type="Proteomes" id="UP000597989"/>
    </source>
</evidence>
<evidence type="ECO:0000313" key="5">
    <source>
        <dbReference type="Proteomes" id="UP001500220"/>
    </source>
</evidence>
<dbReference type="Gene3D" id="3.40.1350.10">
    <property type="match status" value="1"/>
</dbReference>
<gene>
    <name evidence="2" type="ORF">GCM10009545_25820</name>
    <name evidence="3" type="ORF">GCM10011581_34130</name>
</gene>